<dbReference type="RefSeq" id="WP_146590715.1">
    <property type="nucleotide sequence ID" value="NZ_SJPO01000012.1"/>
</dbReference>
<keyword evidence="1" id="KW-0732">Signal</keyword>
<organism evidence="2 3">
    <name type="scientific">Posidoniimonas polymericola</name>
    <dbReference type="NCBI Taxonomy" id="2528002"/>
    <lineage>
        <taxon>Bacteria</taxon>
        <taxon>Pseudomonadati</taxon>
        <taxon>Planctomycetota</taxon>
        <taxon>Planctomycetia</taxon>
        <taxon>Pirellulales</taxon>
        <taxon>Lacipirellulaceae</taxon>
        <taxon>Posidoniimonas</taxon>
    </lineage>
</organism>
<evidence type="ECO:0000313" key="3">
    <source>
        <dbReference type="Proteomes" id="UP000318478"/>
    </source>
</evidence>
<dbReference type="EMBL" id="SJPO01000012">
    <property type="protein sequence ID" value="TWT67730.1"/>
    <property type="molecule type" value="Genomic_DNA"/>
</dbReference>
<keyword evidence="3" id="KW-1185">Reference proteome</keyword>
<reference evidence="2 3" key="1">
    <citation type="submission" date="2019-02" db="EMBL/GenBank/DDBJ databases">
        <title>Deep-cultivation of Planctomycetes and their phenomic and genomic characterization uncovers novel biology.</title>
        <authorList>
            <person name="Wiegand S."/>
            <person name="Jogler M."/>
            <person name="Boedeker C."/>
            <person name="Pinto D."/>
            <person name="Vollmers J."/>
            <person name="Rivas-Marin E."/>
            <person name="Kohn T."/>
            <person name="Peeters S.H."/>
            <person name="Heuer A."/>
            <person name="Rast P."/>
            <person name="Oberbeckmann S."/>
            <person name="Bunk B."/>
            <person name="Jeske O."/>
            <person name="Meyerdierks A."/>
            <person name="Storesund J.E."/>
            <person name="Kallscheuer N."/>
            <person name="Luecker S."/>
            <person name="Lage O.M."/>
            <person name="Pohl T."/>
            <person name="Merkel B.J."/>
            <person name="Hornburger P."/>
            <person name="Mueller R.-W."/>
            <person name="Bruemmer F."/>
            <person name="Labrenz M."/>
            <person name="Spormann A.M."/>
            <person name="Op Den Camp H."/>
            <person name="Overmann J."/>
            <person name="Amann R."/>
            <person name="Jetten M.S.M."/>
            <person name="Mascher T."/>
            <person name="Medema M.H."/>
            <person name="Devos D.P."/>
            <person name="Kaster A.-K."/>
            <person name="Ovreas L."/>
            <person name="Rohde M."/>
            <person name="Galperin M.Y."/>
            <person name="Jogler C."/>
        </authorList>
    </citation>
    <scope>NUCLEOTIDE SEQUENCE [LARGE SCALE GENOMIC DNA]</scope>
    <source>
        <strain evidence="2 3">Pla123a</strain>
    </source>
</reference>
<evidence type="ECO:0000313" key="2">
    <source>
        <dbReference type="EMBL" id="TWT67730.1"/>
    </source>
</evidence>
<dbReference type="AlphaFoldDB" id="A0A5C5XXR5"/>
<accession>A0A5C5XXR5</accession>
<comment type="caution">
    <text evidence="2">The sequence shown here is derived from an EMBL/GenBank/DDBJ whole genome shotgun (WGS) entry which is preliminary data.</text>
</comment>
<dbReference type="Proteomes" id="UP000318478">
    <property type="component" value="Unassembled WGS sequence"/>
</dbReference>
<protein>
    <submittedName>
        <fullName evidence="2">Uncharacterized protein</fullName>
    </submittedName>
</protein>
<feature type="chain" id="PRO_5022979004" evidence="1">
    <location>
        <begin position="19"/>
        <end position="220"/>
    </location>
</feature>
<gene>
    <name evidence="2" type="ORF">Pla123a_42860</name>
</gene>
<proteinExistence type="predicted"/>
<sequence length="220" mass="24383" precursor="true">MHCTPLIVAALAMSTAYAAGSELRTYRFESSDYHFHDRQFVDRTDRVTGEFAGGFSVILDHQTQTGSLDTLDLTFTQVNLHTTRVVVEPLSIQEKTVELDPVEFGRRFEPPPEIASGGWRGVYLQTIDGLIGLTSESHIMPTVIVEPFRTRYSVVFSGNTATFTMWNDSDGWYERASATATLVVPEPGSAVSGCLAVFFSAAGATRRTDFCKRRSWRPTA</sequence>
<name>A0A5C5XXR5_9BACT</name>
<evidence type="ECO:0000256" key="1">
    <source>
        <dbReference type="SAM" id="SignalP"/>
    </source>
</evidence>
<feature type="signal peptide" evidence="1">
    <location>
        <begin position="1"/>
        <end position="18"/>
    </location>
</feature>